<feature type="region of interest" description="Disordered" evidence="1">
    <location>
        <begin position="2903"/>
        <end position="2942"/>
    </location>
</feature>
<dbReference type="RefSeq" id="WP_239679602.1">
    <property type="nucleotide sequence ID" value="NZ_CP070499.1"/>
</dbReference>
<keyword evidence="2" id="KW-1133">Transmembrane helix</keyword>
<feature type="compositionally biased region" description="Low complexity" evidence="1">
    <location>
        <begin position="929"/>
        <end position="946"/>
    </location>
</feature>
<evidence type="ECO:0000313" key="4">
    <source>
        <dbReference type="EMBL" id="QSB16891.1"/>
    </source>
</evidence>
<organism evidence="4 5">
    <name type="scientific">Natronosporangium hydrolyticum</name>
    <dbReference type="NCBI Taxonomy" id="2811111"/>
    <lineage>
        <taxon>Bacteria</taxon>
        <taxon>Bacillati</taxon>
        <taxon>Actinomycetota</taxon>
        <taxon>Actinomycetes</taxon>
        <taxon>Micromonosporales</taxon>
        <taxon>Micromonosporaceae</taxon>
        <taxon>Natronosporangium</taxon>
    </lineage>
</organism>
<feature type="domain" description="Outer membrane channel protein CpnT-like N-terminal" evidence="3">
    <location>
        <begin position="105"/>
        <end position="225"/>
    </location>
</feature>
<dbReference type="PANTHER" id="PTHR48125">
    <property type="entry name" value="LP07818P1"/>
    <property type="match status" value="1"/>
</dbReference>
<dbReference type="Pfam" id="PF25547">
    <property type="entry name" value="WXG100_2"/>
    <property type="match status" value="1"/>
</dbReference>
<dbReference type="KEGG" id="nhy:JQS43_11765"/>
<evidence type="ECO:0000313" key="5">
    <source>
        <dbReference type="Proteomes" id="UP000662857"/>
    </source>
</evidence>
<dbReference type="PANTHER" id="PTHR48125:SF10">
    <property type="entry name" value="OS12G0136300 PROTEIN"/>
    <property type="match status" value="1"/>
</dbReference>
<keyword evidence="2" id="KW-0472">Membrane</keyword>
<protein>
    <recommendedName>
        <fullName evidence="3">Outer membrane channel protein CpnT-like N-terminal domain-containing protein</fullName>
    </recommendedName>
</protein>
<feature type="region of interest" description="Disordered" evidence="1">
    <location>
        <begin position="867"/>
        <end position="901"/>
    </location>
</feature>
<dbReference type="Proteomes" id="UP000662857">
    <property type="component" value="Chromosome"/>
</dbReference>
<evidence type="ECO:0000256" key="2">
    <source>
        <dbReference type="SAM" id="Phobius"/>
    </source>
</evidence>
<dbReference type="EMBL" id="CP070499">
    <property type="protein sequence ID" value="QSB16891.1"/>
    <property type="molecule type" value="Genomic_DNA"/>
</dbReference>
<keyword evidence="2" id="KW-0812">Transmembrane</keyword>
<evidence type="ECO:0000256" key="1">
    <source>
        <dbReference type="SAM" id="MobiDB-lite"/>
    </source>
</evidence>
<dbReference type="InterPro" id="IPR057746">
    <property type="entry name" value="CpnT-like_N"/>
</dbReference>
<feature type="region of interest" description="Disordered" evidence="1">
    <location>
        <begin position="928"/>
        <end position="951"/>
    </location>
</feature>
<evidence type="ECO:0000259" key="3">
    <source>
        <dbReference type="Pfam" id="PF25547"/>
    </source>
</evidence>
<proteinExistence type="predicted"/>
<feature type="compositionally biased region" description="Pro residues" evidence="1">
    <location>
        <begin position="2917"/>
        <end position="2940"/>
    </location>
</feature>
<accession>A0A895YH66</accession>
<sequence>MSVWGGADGVTGGWFGSRRTGRALSPGGDAPVMFDEVDYAIQEFLEGFDDGIRSLNDWWAEHGPAWLNYLMFAGSPLVGVAATTGNFPVPPFGLETYRLLLGVNPRADEYSLQALAEFWAEEARVTLEVAVAGVQAAQDIQVTWLGDGAPQVFSQQVQEVARAAAGLAQTQQALATQVTEFTVQTVQAKAAFRAQVILMLFELMVALALAFFTLGASLVAAAASMAGKVTAIRALMQGFLQRIMSATARSSLSDVSRVAGPSGVRGGLFGQAVREVGVSVGRSVGGAVGRGVRAVGRDVGSNPLSMVQVGARHAAPRVQREVVDAARRNGADAATVARLRNVDTRGDVEALVRWELSGRSGAGPVTRLGAEDVWVRQLVAEVVDRGVTVGGEIGGRVLAYGGRSALRFGALGWGLQEVMTAAQLQQMGVGGYSVNWVGLPVAVVGAGLGGAPLGFASGALPMAVMGGVGGGLGFVGANGLQALLTDQEFASLLRAGGASNFWEAVGQGAVGGVWERFVGQAGLGDVRATLGDIGFLLSGSDVSGLADRFGVSSVWVADLLNGDAATQAAGGRAAAGGSGGVGADGGGPRVGDVLAGEGGFGGAGGGSPSGVDVSVVGREGLVDGLFAHAREQLAGLEQAAGGGLGQVLERLGIVQGGGDLREVVGWDYGRVSDAVDAVVSQAREFRDVGHWKPVGDGWLVQGRFAGVPLVLQLDGQGVVVGAEVGSFAELTVGGVAGEGAGVAGINSAEQAVGRVLAGLRGQGVVELAGGAGGEGAGRVFVRGEGGGRVETVFGVDRSLPEGRWFVRPGVFEFTGAGWVQTAAAQVVVSGQVRAGLAEMARDVSGQLRQAMATVGREVPASVTVAEQETGPAQPNPGEPGSVPTGAGKPEAEPAEQTEQTESLVRFDESQLLTGDHAAEQPQLAPVDQASAGSVAAGASPPASGGRPAREPAAEPFRAGLLAGAPMGRFPHLQAMTEFLNEQFAEHAVDHRPLTAPELDRRLQARWREVLSAEGARLSFGDRAQRQFQIRYAVTDVQPVASPVTPIRQIQHHIGRGQWGQAQVAARASLFTLGRRAQAGLPLLLRGGWQHQLRGWLGQEMTSQAWVEPTIAAVDNQGPATPHDVALAATIQDLKTGTQFRSDPDQPESMPVAIADAFTDQPPESVRAAAPEQLAGGTETPQFMVLEWTGRSRIVDWVMARLPDAAAGDRKWQVQAQVWQRVSELPASLDAAVNTDGYEFPVISDGVTVAVVQIHSDLLREQARMVSAATREVNLEQTAEVVAGTGGVTSQGRAAEHGPFASLGLSQWVRDQLPTRLAGWLERIQAGLDGSLLRGSGSVHELHTDATSHEIIVERWTGEVQAHAWGAADRPGVSHQVTLWRGDSAEPVSATFAGTMLTLSREPDAYRFGLPVDPAAVDEGGQLRRNVVTNPTGERLAYPRHAVSTDSAGRPVGLGAGPALVRNFSAHPPAPADQPDAAARPAGAVDQLGQLRSHVLAVLRPLGFVLPDGAELDRRERSQLAAALRGRWWRNVNRDALARNLTAFNTLLVERQLTAAALQANYDQLAQSGLRFTVARLPAGQPLHELRFAVLEIRLDQLLDGADQESLFRGYVHDRTLASLNIDDTGAATYDAAHVSRQWLAHVRAAYERPAAGATDAVSHGAVAGVGRGPLRRWTLGSGEHTRAISYLEHRGPLGVWRIPHQLSVHITDEGGAPLPGGERLTFHGAADVHAPASFSYRSPPRPAVAGATGPQLLATADSFITMVDARGLREAAVAALRQVSDGRRRASDLSPELLATVDSLTTVPALRSRLAELVTEGEHHDQLFQSSLASHTRYGLSLQATAGATRLLGTPEVTVLGQLMFRLRSAVAGLGKATARLVTGGFARVDPEALAGSPEGAVGTARGETGRTRFGTLRRGIERMLFNHEERRFHFETDLTFTVEATTDGGRVADRTSTGTVGWLLSESAVVDAYAAGRLAQLPRDVVAASLERWRTGELQLEPQVAARAVHRLAEAQLGHGEPVDAALLRVALAQVDHQPEAADTGSVPADLAAALLTDRLGGLLERPVRLRPESNLLVPEYLRDGDSLGLSTVRELQLYRSDGAAMLPVAAADAVTSLVGEAFPGLVDRHGREAVAARIGRLPGMRRALAALTGGPRLRGPVEVMLAGESEFLNTAIPRDLLGVTGERVRLVGKLRPLTLAELRSQGWDEGQIEAYRSALGGVRGDGPEVTSHRSALGIEQQSYRQDELQLSETKSAAAPVRVGGAADLGLGSNSAEVATGRSRGTAVSVGYADTHAVHQGHFSGAFGVTVPVAVTFELQRSRLPRRPVANAVTWVADLASRRSRAAVRTSLVGRLDLWLPDLLTTDRASAPTGAAEQVSYRRFTGLPARVAATGQTAPMQSAVLRALGRLLGGGAEQLRPLVAASMSADALPSLLSALASPAGAQLLPLDRTPLLSADNQTVSAHAWLRLTALETGPLLPEQAALGVLARHEATFDHADVRGRPAPLAVKLTSSADGESGLDGVLAATNQVLPALEDLAASASLQVGEQSSRGVGTRHGQRVDTTAKERGPVRVLRVRYTTDVEVSRHHESYDGELPRPPKRLAIQDTEPGTLYLWVYERDLPELLSRLSDDDPRRLATTADLAALEHGRVDQLLADRERAAPVLPLAELVAEAAAVADLDPSRPAEGAGRAARRRLPGLRQGVDDRLLRRRYRVDPGRPVAPLLRLRSDPLRESLLRHHLLAARVTGTMARVEPLLDAARDQAVDTDPDTMVRLAQASVLVAEATIGAEALLALNLQLARARGAGDRAAVDAAYADWQAAAAETQPLVATASEAIWLIEEVIADRPDPDLPLLTELQTLAEQVDTRQPHDEFDPVATARGLASELAVEVLLSVTGADGAAVGYRIDPEGGVHPADPLAGPPPSPPADQPPAEEPASVPSPPDAAQAANLAAGLADFFAQLSRPGPRSAAAEEVGPAEIVEASELGGRVDPAGLAWRVRYQDGVEAQVWFEPTGQSIGTLAAVGPGRTARVRVPSLPMARGPRRLMAGVYVRDLLGQLPERWGDTGR</sequence>
<feature type="transmembrane region" description="Helical" evidence="2">
    <location>
        <begin position="196"/>
        <end position="223"/>
    </location>
</feature>
<reference evidence="4" key="1">
    <citation type="submission" date="2021-02" db="EMBL/GenBank/DDBJ databases">
        <title>Natrosporangium hydrolyticum gen. nov., sp. nov, a haloalkaliphilic actinobacterium from a soda solonchak soil.</title>
        <authorList>
            <person name="Sorokin D.Y."/>
            <person name="Khijniak T.V."/>
            <person name="Zakharycheva A.P."/>
            <person name="Boueva O.V."/>
            <person name="Ariskina E.V."/>
            <person name="Hahnke R.L."/>
            <person name="Bunk B."/>
            <person name="Sproer C."/>
            <person name="Schumann P."/>
            <person name="Evtushenko L.I."/>
            <person name="Kublanov I.V."/>
        </authorList>
    </citation>
    <scope>NUCLEOTIDE SEQUENCE</scope>
    <source>
        <strain evidence="4">DSM 106523</strain>
    </source>
</reference>
<keyword evidence="5" id="KW-1185">Reference proteome</keyword>
<name>A0A895YH66_9ACTN</name>
<gene>
    <name evidence="4" type="ORF">JQS43_11765</name>
</gene>